<dbReference type="EMBL" id="JACDTY010000041">
    <property type="protein sequence ID" value="MBA1145323.1"/>
    <property type="molecule type" value="Genomic_DNA"/>
</dbReference>
<proteinExistence type="predicted"/>
<dbReference type="SUPFAM" id="SSF50129">
    <property type="entry name" value="GroES-like"/>
    <property type="match status" value="1"/>
</dbReference>
<dbReference type="RefSeq" id="WP_181062213.1">
    <property type="nucleotide sequence ID" value="NZ_JACDTY010000041.1"/>
</dbReference>
<dbReference type="SMART" id="SM00829">
    <property type="entry name" value="PKS_ER"/>
    <property type="match status" value="1"/>
</dbReference>
<evidence type="ECO:0000313" key="3">
    <source>
        <dbReference type="Proteomes" id="UP000558284"/>
    </source>
</evidence>
<evidence type="ECO:0000313" key="2">
    <source>
        <dbReference type="EMBL" id="MBA1145323.1"/>
    </source>
</evidence>
<accession>A0A838BGL5</accession>
<dbReference type="Pfam" id="PF00107">
    <property type="entry name" value="ADH_zinc_N"/>
    <property type="match status" value="1"/>
</dbReference>
<name>A0A838BGL5_9HYPH</name>
<dbReference type="Gene3D" id="3.40.50.720">
    <property type="entry name" value="NAD(P)-binding Rossmann-like Domain"/>
    <property type="match status" value="1"/>
</dbReference>
<organism evidence="2 3">
    <name type="scientific">Mesorhizobium neociceri</name>
    <dbReference type="NCBI Taxonomy" id="1307853"/>
    <lineage>
        <taxon>Bacteria</taxon>
        <taxon>Pseudomonadati</taxon>
        <taxon>Pseudomonadota</taxon>
        <taxon>Alphaproteobacteria</taxon>
        <taxon>Hyphomicrobiales</taxon>
        <taxon>Phyllobacteriaceae</taxon>
        <taxon>Mesorhizobium</taxon>
    </lineage>
</organism>
<dbReference type="InterPro" id="IPR020843">
    <property type="entry name" value="ER"/>
</dbReference>
<evidence type="ECO:0000259" key="1">
    <source>
        <dbReference type="SMART" id="SM00829"/>
    </source>
</evidence>
<dbReference type="InterPro" id="IPR011032">
    <property type="entry name" value="GroES-like_sf"/>
</dbReference>
<dbReference type="InterPro" id="IPR052711">
    <property type="entry name" value="Zinc_ADH-like"/>
</dbReference>
<keyword evidence="3" id="KW-1185">Reference proteome</keyword>
<dbReference type="InterPro" id="IPR013149">
    <property type="entry name" value="ADH-like_C"/>
</dbReference>
<dbReference type="InterPro" id="IPR013154">
    <property type="entry name" value="ADH-like_N"/>
</dbReference>
<dbReference type="SUPFAM" id="SSF51735">
    <property type="entry name" value="NAD(P)-binding Rossmann-fold domains"/>
    <property type="match status" value="1"/>
</dbReference>
<reference evidence="2 3" key="1">
    <citation type="submission" date="2020-07" db="EMBL/GenBank/DDBJ databases">
        <title>Definition of the novel symbiovar canariense within Mesorhizobium novociceri, a new species of genus Mesorhizobium nodulating Cicer canariense in the Caldera de Taburiente National Park (La Palma, Canary Islands).</title>
        <authorList>
            <person name="Leon-Barrios M."/>
            <person name="Perez-Yepez J."/>
            <person name="Flores-Felix J.D."/>
            <person name="Ramirez-Baena M.H."/>
            <person name="Pulido-Suarez L."/>
            <person name="Igual J.M."/>
            <person name="Velazquez E."/>
            <person name="Peix A."/>
        </authorList>
    </citation>
    <scope>NUCLEOTIDE SEQUENCE [LARGE SCALE GENOMIC DNA]</scope>
    <source>
        <strain evidence="2 3">CCANP35</strain>
    </source>
</reference>
<gene>
    <name evidence="2" type="ORF">H0241_34730</name>
</gene>
<dbReference type="AlphaFoldDB" id="A0A838BGL5"/>
<dbReference type="InterPro" id="IPR036291">
    <property type="entry name" value="NAD(P)-bd_dom_sf"/>
</dbReference>
<dbReference type="PANTHER" id="PTHR45033">
    <property type="match status" value="1"/>
</dbReference>
<sequence length="338" mass="36264">MKAIELQSPGGIDNLKMVERPMPEPGRQEMIIRVKATALNYRDVEIARGSYHTTFPLPLVPLSDGVGEVVAVGPEVSRFKVGDQVCGTFWQRWVGGSFAMAEPSYQRGGPIDGLLSEFARLDEQAAVIVPAHLSDVEAATLPCAAVTAWHALFTEGNLKPGETVLSLGTGGVSLFAVQFARAAGARIIVTSGSDEKLARAKELGAHDGVNYRDTTDWSSAVLALTDGRGADHIIEVGGPQSFAQSLKASARGAQINVIGYLGGSEGAINPLDIFRRQVKARGIPVGSRESFEAMNRALAVNRLRPVIDRVFPWAEAKEAFRHLERGSPFGKVVLDHTK</sequence>
<feature type="domain" description="Enoyl reductase (ER)" evidence="1">
    <location>
        <begin position="10"/>
        <end position="334"/>
    </location>
</feature>
<comment type="caution">
    <text evidence="2">The sequence shown here is derived from an EMBL/GenBank/DDBJ whole genome shotgun (WGS) entry which is preliminary data.</text>
</comment>
<dbReference type="Pfam" id="PF08240">
    <property type="entry name" value="ADH_N"/>
    <property type="match status" value="1"/>
</dbReference>
<dbReference type="CDD" id="cd08276">
    <property type="entry name" value="MDR7"/>
    <property type="match status" value="1"/>
</dbReference>
<protein>
    <submittedName>
        <fullName evidence="2">NAD(P)-dependent alcohol dehydrogenase</fullName>
    </submittedName>
</protein>
<dbReference type="Gene3D" id="3.90.180.10">
    <property type="entry name" value="Medium-chain alcohol dehydrogenases, catalytic domain"/>
    <property type="match status" value="1"/>
</dbReference>
<dbReference type="PANTHER" id="PTHR45033:SF2">
    <property type="entry name" value="ZINC-TYPE ALCOHOL DEHYDROGENASE-LIKE PROTEIN C1773.06C"/>
    <property type="match status" value="1"/>
</dbReference>
<dbReference type="GO" id="GO:0016491">
    <property type="term" value="F:oxidoreductase activity"/>
    <property type="evidence" value="ECO:0007669"/>
    <property type="project" value="InterPro"/>
</dbReference>
<dbReference type="Proteomes" id="UP000558284">
    <property type="component" value="Unassembled WGS sequence"/>
</dbReference>